<dbReference type="Proteomes" id="UP001229251">
    <property type="component" value="Unassembled WGS sequence"/>
</dbReference>
<keyword evidence="7" id="KW-0812">Transmembrane</keyword>
<keyword evidence="4 7" id="KW-0472">Membrane</keyword>
<feature type="transmembrane region" description="Helical" evidence="7">
    <location>
        <begin position="7"/>
        <end position="26"/>
    </location>
</feature>
<evidence type="ECO:0000256" key="7">
    <source>
        <dbReference type="SAM" id="Phobius"/>
    </source>
</evidence>
<name>A0AAJ1Q7C4_9LACT</name>
<keyword evidence="5" id="KW-0564">Palmitate</keyword>
<comment type="subcellular location">
    <subcellularLocation>
        <location evidence="1">Membrane</location>
        <topology evidence="1">Lipid-anchor</topology>
    </subcellularLocation>
</comment>
<comment type="similarity">
    <text evidence="2">Belongs to the NlpA lipoprotein family.</text>
</comment>
<proteinExistence type="inferred from homology"/>
<gene>
    <name evidence="8" type="ORF">QP433_08890</name>
</gene>
<dbReference type="EMBL" id="JASOOE010000024">
    <property type="protein sequence ID" value="MDK7188084.1"/>
    <property type="molecule type" value="Genomic_DNA"/>
</dbReference>
<dbReference type="RefSeq" id="WP_129753263.1">
    <property type="nucleotide sequence ID" value="NZ_CAUPDI010000052.1"/>
</dbReference>
<evidence type="ECO:0000256" key="6">
    <source>
        <dbReference type="ARBA" id="ARBA00023288"/>
    </source>
</evidence>
<evidence type="ECO:0000313" key="8">
    <source>
        <dbReference type="EMBL" id="MDK7188084.1"/>
    </source>
</evidence>
<dbReference type="SUPFAM" id="SSF53850">
    <property type="entry name" value="Periplasmic binding protein-like II"/>
    <property type="match status" value="1"/>
</dbReference>
<dbReference type="InterPro" id="IPR004872">
    <property type="entry name" value="Lipoprotein_NlpA"/>
</dbReference>
<keyword evidence="7" id="KW-1133">Transmembrane helix</keyword>
<dbReference type="AlphaFoldDB" id="A0AAJ1Q7C4"/>
<accession>A0AAJ1Q7C4</accession>
<dbReference type="PANTHER" id="PTHR30429">
    <property type="entry name" value="D-METHIONINE-BINDING LIPOPROTEIN METQ"/>
    <property type="match status" value="1"/>
</dbReference>
<dbReference type="Gene3D" id="3.40.190.10">
    <property type="entry name" value="Periplasmic binding protein-like II"/>
    <property type="match status" value="2"/>
</dbReference>
<keyword evidence="3" id="KW-0732">Signal</keyword>
<dbReference type="PANTHER" id="PTHR30429:SF0">
    <property type="entry name" value="METHIONINE-BINDING LIPOPROTEIN METQ"/>
    <property type="match status" value="1"/>
</dbReference>
<evidence type="ECO:0000256" key="2">
    <source>
        <dbReference type="ARBA" id="ARBA00008973"/>
    </source>
</evidence>
<sequence>MKRKNSFYVILMLFLGIITLSVFNYGNRDLVLNNSSQIKRSAKKADEKEKIVLGVHGLNQDIFTFLTDQVNKKGDIEVELKVFDGNSLPAEGLQAGDLDVIIGNHKPWIETFNKENNADFVMLDDQFAYASQFGIYSTKHEKVEDLPDGAQILIPNDPTNMQRGLQFLEKLGFLTLNEPSGEFISLLDIKDNPKNFKFTEVEVSMIAGAYKDADAALGNTSVMQKAGIDPQSYIEEDGKSGDFPIGLVVHEKDKDSEWVKILLEELNSDEFKDKFNEIYQGSQVILEK</sequence>
<evidence type="ECO:0000256" key="3">
    <source>
        <dbReference type="ARBA" id="ARBA00022729"/>
    </source>
</evidence>
<protein>
    <submittedName>
        <fullName evidence="8">MetQ/NlpA family ABC transporter substrate-binding protein</fullName>
    </submittedName>
</protein>
<evidence type="ECO:0000313" key="9">
    <source>
        <dbReference type="Proteomes" id="UP001229251"/>
    </source>
</evidence>
<evidence type="ECO:0000256" key="5">
    <source>
        <dbReference type="ARBA" id="ARBA00023139"/>
    </source>
</evidence>
<keyword evidence="6" id="KW-0449">Lipoprotein</keyword>
<dbReference type="GO" id="GO:0016020">
    <property type="term" value="C:membrane"/>
    <property type="evidence" value="ECO:0007669"/>
    <property type="project" value="UniProtKB-SubCell"/>
</dbReference>
<evidence type="ECO:0000256" key="4">
    <source>
        <dbReference type="ARBA" id="ARBA00023136"/>
    </source>
</evidence>
<dbReference type="Pfam" id="PF03180">
    <property type="entry name" value="Lipoprotein_9"/>
    <property type="match status" value="1"/>
</dbReference>
<reference evidence="8" key="1">
    <citation type="submission" date="2023-05" db="EMBL/GenBank/DDBJ databases">
        <title>Cataloging the Phylogenetic Diversity of Human Bladder Bacteria.</title>
        <authorList>
            <person name="Du J."/>
        </authorList>
    </citation>
    <scope>NUCLEOTIDE SEQUENCE</scope>
    <source>
        <strain evidence="8">UMB1231</strain>
    </source>
</reference>
<organism evidence="8 9">
    <name type="scientific">Facklamia hominis</name>
    <dbReference type="NCBI Taxonomy" id="178214"/>
    <lineage>
        <taxon>Bacteria</taxon>
        <taxon>Bacillati</taxon>
        <taxon>Bacillota</taxon>
        <taxon>Bacilli</taxon>
        <taxon>Lactobacillales</taxon>
        <taxon>Aerococcaceae</taxon>
        <taxon>Facklamia</taxon>
    </lineage>
</organism>
<evidence type="ECO:0000256" key="1">
    <source>
        <dbReference type="ARBA" id="ARBA00004635"/>
    </source>
</evidence>
<comment type="caution">
    <text evidence="8">The sequence shown here is derived from an EMBL/GenBank/DDBJ whole genome shotgun (WGS) entry which is preliminary data.</text>
</comment>